<evidence type="ECO:0000313" key="3">
    <source>
        <dbReference type="Proteomes" id="UP000030351"/>
    </source>
</evidence>
<keyword evidence="3" id="KW-1185">Reference proteome</keyword>
<gene>
    <name evidence="2" type="ORF">NG99_22420</name>
</gene>
<dbReference type="Proteomes" id="UP000030351">
    <property type="component" value="Unassembled WGS sequence"/>
</dbReference>
<organism evidence="2 3">
    <name type="scientific">Erwinia typographi</name>
    <dbReference type="NCBI Taxonomy" id="371042"/>
    <lineage>
        <taxon>Bacteria</taxon>
        <taxon>Pseudomonadati</taxon>
        <taxon>Pseudomonadota</taxon>
        <taxon>Gammaproteobacteria</taxon>
        <taxon>Enterobacterales</taxon>
        <taxon>Erwiniaceae</taxon>
        <taxon>Erwinia</taxon>
    </lineage>
</organism>
<dbReference type="InterPro" id="IPR014117">
    <property type="entry name" value="TraC-F-type"/>
</dbReference>
<dbReference type="InterPro" id="IPR027417">
    <property type="entry name" value="P-loop_NTPase"/>
</dbReference>
<accession>A0A0A3YQX3</accession>
<dbReference type="NCBIfam" id="NF010278">
    <property type="entry name" value="PRK13721.1"/>
    <property type="match status" value="1"/>
</dbReference>
<dbReference type="OrthoDB" id="9816422at2"/>
<dbReference type="Pfam" id="PF19044">
    <property type="entry name" value="P-loop_TraG"/>
    <property type="match status" value="1"/>
</dbReference>
<dbReference type="EMBL" id="JRUQ01000068">
    <property type="protein sequence ID" value="KGT87919.1"/>
    <property type="molecule type" value="Genomic_DNA"/>
</dbReference>
<dbReference type="STRING" id="371042.NG99_22420"/>
<dbReference type="PANTHER" id="PTHR38467:SF1">
    <property type="entry name" value="CONJUGATIVE TRANSFER: ASSEMBLY"/>
    <property type="match status" value="1"/>
</dbReference>
<dbReference type="RefSeq" id="WP_034898016.1">
    <property type="nucleotide sequence ID" value="NZ_JRUQ01000068.1"/>
</dbReference>
<dbReference type="CDD" id="cd01127">
    <property type="entry name" value="TrwB_TraG_TraD_VirD4"/>
    <property type="match status" value="1"/>
</dbReference>
<feature type="domain" description="TraG P-loop" evidence="1">
    <location>
        <begin position="463"/>
        <end position="766"/>
    </location>
</feature>
<dbReference type="eggNOG" id="COG3451">
    <property type="taxonomic scope" value="Bacteria"/>
</dbReference>
<dbReference type="InterPro" id="IPR025955">
    <property type="entry name" value="TraC/Conjuga_ATPase"/>
</dbReference>
<name>A0A0A3YQX3_9GAMM</name>
<evidence type="ECO:0000259" key="1">
    <source>
        <dbReference type="Pfam" id="PF19044"/>
    </source>
</evidence>
<dbReference type="Pfam" id="PF11130">
    <property type="entry name" value="TraC_F_IV"/>
    <property type="match status" value="1"/>
</dbReference>
<sequence length="871" mass="97426">MALHDELFRRLMTDWQRRDGATRAGEVLEDMDYPSLVSVLPYQHYDNDSGLFVNQKTAGFILECTPLIGANDGIVDALDNFLRNKLPREQPLSVLLLGSKCVSNLLDIGLSDMAWQGEQAARFDRVTRAFYEHGALYGLPNNKGYPLSLRNYRLFISYAEPLRRDTGELFASLGQTLSIVQQSLFAASLHSVLLNDHGLAGLVREMVNFRHDRITPPSDEVDPYEELNAQCVARSINLKVTPDCLHQSQSSADGGRVKTRIMSYMPEKNPVRFALWQGGNNLSNLLDPTSTVPCPFAISLTTVLDPQAKSQNEAVRKFATNDKRANSPFGKWVPGVKKAAREWDGLRERLSTGQSALARYSFNVTLFCEDDDDKALMCELALQNTFRANGIALCSPTFMQLRNWLSLFPFLMPEGLWSDMHRSNATLRAESFNVANLLPVVADNRICPKGVPIPSYRNQLSYLDLFDSESGLGNDNYNLGVCGTSGGGKSFLMQTLIRQILDSGGRSWVFDMGDSYKALCANVGGVYVQATDLKFNPFAGIVDIKESAESIRDLLLVLSNPSGRVDDTAKSILLNAVQAVWEGKAPSGRRGNAVLIDDVQALLKAWTADPEYRDTTTVRSLMEEMVVSLHKYTTGGIYGEYFNSPEPALDDNVRFCVLEMGRLKNKPDLLAAIMFSMMIYVEQRMYLSPRSERKAAIIDEAWKLLASENGFIGDFIENGYRTARKYGGAYITITQGIEDFDGDKASIAARAAWSNSSFKIILRQNREAFRKYNQKNEGQFSPPEQTIIEGFPSAKDAHFSAFMLRVAGQVSYHRLILDPLSRVMFSSDGDDFEFREQCLKAGKTVQEALWLLACKKYAKEMEVLEQWQIQS</sequence>
<dbReference type="Gene3D" id="3.40.50.300">
    <property type="entry name" value="P-loop containing nucleotide triphosphate hydrolases"/>
    <property type="match status" value="1"/>
</dbReference>
<dbReference type="Gene3D" id="1.10.8.730">
    <property type="match status" value="1"/>
</dbReference>
<dbReference type="AlphaFoldDB" id="A0A0A3YQX3"/>
<evidence type="ECO:0000313" key="2">
    <source>
        <dbReference type="EMBL" id="KGT87919.1"/>
    </source>
</evidence>
<comment type="caution">
    <text evidence="2">The sequence shown here is derived from an EMBL/GenBank/DDBJ whole genome shotgun (WGS) entry which is preliminary data.</text>
</comment>
<proteinExistence type="predicted"/>
<protein>
    <submittedName>
        <fullName evidence="2">Conjugal transfer protein TraC</fullName>
    </submittedName>
</protein>
<dbReference type="SUPFAM" id="SSF52540">
    <property type="entry name" value="P-loop containing nucleoside triphosphate hydrolases"/>
    <property type="match status" value="1"/>
</dbReference>
<dbReference type="NCBIfam" id="TIGR02746">
    <property type="entry name" value="TraC-F-type"/>
    <property type="match status" value="1"/>
</dbReference>
<dbReference type="InterPro" id="IPR053155">
    <property type="entry name" value="F-pilin_assembly_TraC"/>
</dbReference>
<dbReference type="InterPro" id="IPR043964">
    <property type="entry name" value="P-loop_TraG"/>
</dbReference>
<reference evidence="2 3" key="1">
    <citation type="submission" date="2014-10" db="EMBL/GenBank/DDBJ databases">
        <title>Genome sequence of Erwinia typographi M043b.</title>
        <authorList>
            <person name="Chan K.-G."/>
            <person name="Tan W.-S."/>
        </authorList>
    </citation>
    <scope>NUCLEOTIDE SEQUENCE [LARGE SCALE GENOMIC DNA]</scope>
    <source>
        <strain evidence="2 3">M043b</strain>
    </source>
</reference>
<dbReference type="PANTHER" id="PTHR38467">
    <property type="match status" value="1"/>
</dbReference>